<dbReference type="Proteomes" id="UP000041625">
    <property type="component" value="Unassembled WGS sequence"/>
</dbReference>
<keyword evidence="2" id="KW-1185">Reference proteome</keyword>
<protein>
    <submittedName>
        <fullName evidence="1">Uncharacterized protein</fullName>
    </submittedName>
</protein>
<name>A0AA86XKF6_9VIBR</name>
<comment type="caution">
    <text evidence="1">The sequence shown here is derived from an EMBL/GenBank/DDBJ whole genome shotgun (WGS) entry which is preliminary data.</text>
</comment>
<reference evidence="1 2" key="1">
    <citation type="submission" date="2014-06" db="EMBL/GenBank/DDBJ databases">
        <authorList>
            <person name="Le Roux F."/>
        </authorList>
    </citation>
    <scope>NUCLEOTIDE SEQUENCE [LARGE SCALE GENOMIC DNA]</scope>
    <source>
        <strain evidence="1 2">J2-31</strain>
    </source>
</reference>
<gene>
    <name evidence="1" type="ORF">VCR31J2_1270751</name>
</gene>
<accession>A0AA86XKF6</accession>
<evidence type="ECO:0000313" key="2">
    <source>
        <dbReference type="Proteomes" id="UP000041625"/>
    </source>
</evidence>
<organism evidence="1 2">
    <name type="scientific">Vibrio coralliirubri</name>
    <dbReference type="NCBI Taxonomy" id="1516159"/>
    <lineage>
        <taxon>Bacteria</taxon>
        <taxon>Pseudomonadati</taxon>
        <taxon>Pseudomonadota</taxon>
        <taxon>Gammaproteobacteria</taxon>
        <taxon>Vibrionales</taxon>
        <taxon>Vibrionaceae</taxon>
        <taxon>Vibrio</taxon>
    </lineage>
</organism>
<sequence>MFIPNHLWTHNMFVKRYTRIHNVRITHTLVLKGSYGHIGATLLF</sequence>
<dbReference type="AlphaFoldDB" id="A0AA86XKF6"/>
<evidence type="ECO:0000313" key="1">
    <source>
        <dbReference type="EMBL" id="CDT64064.1"/>
    </source>
</evidence>
<proteinExistence type="predicted"/>
<dbReference type="EMBL" id="CCKJ01000032">
    <property type="protein sequence ID" value="CDT64064.1"/>
    <property type="molecule type" value="Genomic_DNA"/>
</dbReference>